<evidence type="ECO:0000256" key="4">
    <source>
        <dbReference type="ARBA" id="ARBA00035229"/>
    </source>
</evidence>
<comment type="similarity">
    <text evidence="1">Belongs to the eukaryotic ribosomal protein eL32 family.</text>
</comment>
<evidence type="ECO:0000256" key="3">
    <source>
        <dbReference type="ARBA" id="ARBA00023274"/>
    </source>
</evidence>
<dbReference type="NCBIfam" id="NF006332">
    <property type="entry name" value="PRK08562.1"/>
    <property type="match status" value="1"/>
</dbReference>
<dbReference type="CDD" id="cd00513">
    <property type="entry name" value="Ribosomal_L32_L32e"/>
    <property type="match status" value="1"/>
</dbReference>
<evidence type="ECO:0000313" key="7">
    <source>
        <dbReference type="EMBL" id="KXB06583.1"/>
    </source>
</evidence>
<evidence type="ECO:0000256" key="2">
    <source>
        <dbReference type="ARBA" id="ARBA00022980"/>
    </source>
</evidence>
<feature type="region of interest" description="Disordered" evidence="6">
    <location>
        <begin position="1"/>
        <end position="57"/>
    </location>
</feature>
<dbReference type="AlphaFoldDB" id="A0A133VJG6"/>
<dbReference type="GO" id="GO:0022625">
    <property type="term" value="C:cytosolic large ribosomal subunit"/>
    <property type="evidence" value="ECO:0007669"/>
    <property type="project" value="TreeGrafter"/>
</dbReference>
<evidence type="ECO:0000256" key="6">
    <source>
        <dbReference type="SAM" id="MobiDB-lite"/>
    </source>
</evidence>
<proteinExistence type="inferred from homology"/>
<feature type="compositionally biased region" description="Basic and acidic residues" evidence="6">
    <location>
        <begin position="15"/>
        <end position="30"/>
    </location>
</feature>
<protein>
    <recommendedName>
        <fullName evidence="4">Large ribosomal subunit protein eL32</fullName>
    </recommendedName>
    <alternativeName>
        <fullName evidence="5">50S ribosomal protein L32e</fullName>
    </alternativeName>
</protein>
<dbReference type="InterPro" id="IPR023654">
    <property type="entry name" value="Ribosomal_eL32_arc"/>
</dbReference>
<organism evidence="7 8">
    <name type="scientific">candidate division MSBL1 archaeon SCGC-AAA382C18</name>
    <dbReference type="NCBI Taxonomy" id="1698281"/>
    <lineage>
        <taxon>Archaea</taxon>
        <taxon>Methanobacteriati</taxon>
        <taxon>Methanobacteriota</taxon>
        <taxon>candidate division MSBL1</taxon>
    </lineage>
</organism>
<feature type="region of interest" description="Disordered" evidence="6">
    <location>
        <begin position="97"/>
        <end position="126"/>
    </location>
</feature>
<keyword evidence="2 7" id="KW-0689">Ribosomal protein</keyword>
<evidence type="ECO:0000256" key="1">
    <source>
        <dbReference type="ARBA" id="ARBA00008431"/>
    </source>
</evidence>
<dbReference type="Pfam" id="PF01655">
    <property type="entry name" value="Ribosomal_L32e"/>
    <property type="match status" value="1"/>
</dbReference>
<dbReference type="SMART" id="SM01393">
    <property type="entry name" value="Ribosomal_L32e"/>
    <property type="match status" value="1"/>
</dbReference>
<keyword evidence="3" id="KW-0687">Ribonucleoprotein</keyword>
<dbReference type="InterPro" id="IPR036351">
    <property type="entry name" value="Ribosomal_eL32_sf"/>
</dbReference>
<dbReference type="GO" id="GO:0006412">
    <property type="term" value="P:translation"/>
    <property type="evidence" value="ECO:0007669"/>
    <property type="project" value="InterPro"/>
</dbReference>
<dbReference type="GO" id="GO:0003735">
    <property type="term" value="F:structural constituent of ribosome"/>
    <property type="evidence" value="ECO:0007669"/>
    <property type="project" value="InterPro"/>
</dbReference>
<gene>
    <name evidence="7" type="ORF">AKJ52_02025</name>
</gene>
<name>A0A133VJG6_9EURY</name>
<evidence type="ECO:0000313" key="8">
    <source>
        <dbReference type="Proteomes" id="UP000070404"/>
    </source>
</evidence>
<feature type="compositionally biased region" description="Basic residues" evidence="6">
    <location>
        <begin position="1"/>
        <end position="14"/>
    </location>
</feature>
<evidence type="ECO:0000256" key="5">
    <source>
        <dbReference type="ARBA" id="ARBA00035377"/>
    </source>
</evidence>
<dbReference type="EMBL" id="LHYF01000033">
    <property type="protein sequence ID" value="KXB06583.1"/>
    <property type="molecule type" value="Genomic_DNA"/>
</dbReference>
<dbReference type="SUPFAM" id="SSF52042">
    <property type="entry name" value="Ribosomal protein L32e"/>
    <property type="match status" value="1"/>
</dbReference>
<dbReference type="PATRIC" id="fig|1698281.3.peg.349"/>
<dbReference type="PANTHER" id="PTHR23413">
    <property type="entry name" value="60S RIBOSOMAL PROTEIN L32 AND DNA-DIRECTED RNA POLYMERASE II, SUBUNIT N"/>
    <property type="match status" value="1"/>
</dbReference>
<sequence length="126" mass="14365">MGKEKFKRQGRKYKSVKDSWRKPKGGDSKMRKEKKGKPPLVKIGYRKPKSERGKHPSGYREVLVHNSNDLDEVDPETQAVRIASSVGKRKKMQILDEAKENGMKVLNPGKNRRDRNGSEDAEESSS</sequence>
<dbReference type="Proteomes" id="UP000070404">
    <property type="component" value="Unassembled WGS sequence"/>
</dbReference>
<accession>A0A133VJG6</accession>
<reference evidence="7 8" key="1">
    <citation type="journal article" date="2016" name="Sci. Rep.">
        <title>Metabolic traits of an uncultured archaeal lineage -MSBL1- from brine pools of the Red Sea.</title>
        <authorList>
            <person name="Mwirichia R."/>
            <person name="Alam I."/>
            <person name="Rashid M."/>
            <person name="Vinu M."/>
            <person name="Ba-Alawi W."/>
            <person name="Anthony Kamau A."/>
            <person name="Kamanda Ngugi D."/>
            <person name="Goker M."/>
            <person name="Klenk H.P."/>
            <person name="Bajic V."/>
            <person name="Stingl U."/>
        </authorList>
    </citation>
    <scope>NUCLEOTIDE SEQUENCE [LARGE SCALE GENOMIC DNA]</scope>
    <source>
        <strain evidence="7">SCGC-AAA382C18</strain>
    </source>
</reference>
<comment type="caution">
    <text evidence="7">The sequence shown here is derived from an EMBL/GenBank/DDBJ whole genome shotgun (WGS) entry which is preliminary data.</text>
</comment>
<keyword evidence="8" id="KW-1185">Reference proteome</keyword>
<dbReference type="PANTHER" id="PTHR23413:SF1">
    <property type="entry name" value="RIBOSOMAL PROTEIN L32"/>
    <property type="match status" value="1"/>
</dbReference>
<dbReference type="InterPro" id="IPR001515">
    <property type="entry name" value="Ribosomal_eL32"/>
</dbReference>